<proteinExistence type="predicted"/>
<keyword evidence="3" id="KW-1185">Reference proteome</keyword>
<reference evidence="2 4" key="3">
    <citation type="submission" date="2020-11" db="EMBL/GenBank/DDBJ databases">
        <title>Closed and high quality bacterial genomes of the OMM12 community.</title>
        <authorList>
            <person name="Marbouty M."/>
            <person name="Lamy-Besnier Q."/>
            <person name="Debarbieux L."/>
            <person name="Koszul R."/>
        </authorList>
    </citation>
    <scope>NUCLEOTIDE SEQUENCE [LARGE SCALE GENOMIC DNA]</scope>
    <source>
        <strain evidence="2 4">KB18</strain>
    </source>
</reference>
<evidence type="ECO:0000313" key="3">
    <source>
        <dbReference type="Proteomes" id="UP000196710"/>
    </source>
</evidence>
<protein>
    <submittedName>
        <fullName evidence="2">Uncharacterized protein</fullName>
    </submittedName>
</protein>
<evidence type="ECO:0000313" key="4">
    <source>
        <dbReference type="Proteomes" id="UP000596035"/>
    </source>
</evidence>
<dbReference type="Proteomes" id="UP000596035">
    <property type="component" value="Chromosome"/>
</dbReference>
<reference evidence="1" key="1">
    <citation type="journal article" date="2017" name="Genome Announc.">
        <title>High-Quality Whole-Genome Sequences of the Oligo-Mouse-Microbiota Bacterial Community.</title>
        <authorList>
            <person name="Garzetti D."/>
            <person name="Brugiroux S."/>
            <person name="Bunk B."/>
            <person name="Pukall R."/>
            <person name="McCoy K.D."/>
            <person name="Macpherson A.J."/>
            <person name="Stecher B."/>
        </authorList>
    </citation>
    <scope>NUCLEOTIDE SEQUENCE</scope>
    <source>
        <strain evidence="1">KB18</strain>
    </source>
</reference>
<gene>
    <name evidence="1" type="ORF">ADH66_06290</name>
    <name evidence="2" type="ORF">I5Q82_16390</name>
</gene>
<dbReference type="EMBL" id="CP065321">
    <property type="protein sequence ID" value="QQR29594.1"/>
    <property type="molecule type" value="Genomic_DNA"/>
</dbReference>
<dbReference type="AlphaFoldDB" id="A0A1Z2XPC4"/>
<evidence type="ECO:0000313" key="2">
    <source>
        <dbReference type="EMBL" id="QQR29594.1"/>
    </source>
</evidence>
<reference evidence="3" key="2">
    <citation type="submission" date="2017-05" db="EMBL/GenBank/DDBJ databases">
        <title>Improved OligoMM genomes.</title>
        <authorList>
            <person name="Garzetti D."/>
        </authorList>
    </citation>
    <scope>NUCLEOTIDE SEQUENCE [LARGE SCALE GENOMIC DNA]</scope>
    <source>
        <strain evidence="3">KB18</strain>
    </source>
</reference>
<accession>A0A1Z2XPC4</accession>
<dbReference type="RefSeq" id="WP_066534264.1">
    <property type="nucleotide sequence ID" value="NZ_CP021422.1"/>
</dbReference>
<name>A0A1Z2XPC4_9FIRM</name>
<dbReference type="KEGG" id="amur:ADH66_06290"/>
<dbReference type="Proteomes" id="UP000196710">
    <property type="component" value="Chromosome"/>
</dbReference>
<dbReference type="EMBL" id="CP021422">
    <property type="protein sequence ID" value="ASB40302.1"/>
    <property type="molecule type" value="Genomic_DNA"/>
</dbReference>
<sequence>MARKGKLNGTVMTRREFVFNLLQEGLVPVCFTNGRSNQYRLYDNTNRIWYIVTKTEHDFAKYLLDSGKIVSQE</sequence>
<organism evidence="2 4">
    <name type="scientific">Acutalibacter muris</name>
    <dbReference type="NCBI Taxonomy" id="1796620"/>
    <lineage>
        <taxon>Bacteria</taxon>
        <taxon>Bacillati</taxon>
        <taxon>Bacillota</taxon>
        <taxon>Clostridia</taxon>
        <taxon>Eubacteriales</taxon>
        <taxon>Acutalibacteraceae</taxon>
        <taxon>Acutalibacter</taxon>
    </lineage>
</organism>
<evidence type="ECO:0000313" key="1">
    <source>
        <dbReference type="EMBL" id="ASB40302.1"/>
    </source>
</evidence>